<dbReference type="Proteomes" id="UP000092460">
    <property type="component" value="Unassembled WGS sequence"/>
</dbReference>
<evidence type="ECO:0000256" key="1">
    <source>
        <dbReference type="SAM" id="Phobius"/>
    </source>
</evidence>
<feature type="transmembrane region" description="Helical" evidence="1">
    <location>
        <begin position="47"/>
        <end position="67"/>
    </location>
</feature>
<proteinExistence type="predicted"/>
<name>A0A1B0C327_9MUSC</name>
<keyword evidence="1" id="KW-0472">Membrane</keyword>
<dbReference type="EnsemblMetazoa" id="GPPI047781-RA">
    <property type="protein sequence ID" value="GPPI047781-PA"/>
    <property type="gene ID" value="GPPI047781"/>
</dbReference>
<dbReference type="EMBL" id="JXJN01024770">
    <property type="status" value="NOT_ANNOTATED_CDS"/>
    <property type="molecule type" value="Genomic_DNA"/>
</dbReference>
<protein>
    <submittedName>
        <fullName evidence="2">Uncharacterized protein</fullName>
    </submittedName>
</protein>
<reference evidence="2" key="2">
    <citation type="submission" date="2020-05" db="UniProtKB">
        <authorList>
            <consortium name="EnsemblMetazoa"/>
        </authorList>
    </citation>
    <scope>IDENTIFICATION</scope>
    <source>
        <strain evidence="2">IAEA</strain>
    </source>
</reference>
<keyword evidence="1" id="KW-1133">Transmembrane helix</keyword>
<feature type="transmembrane region" description="Helical" evidence="1">
    <location>
        <begin position="79"/>
        <end position="102"/>
    </location>
</feature>
<sequence>MLGLNMFKSIDLHQAPTLILIEEVYNRPHRGQLDSADTGGVDMEEDITGNTDVAVVDVLMVVVIIVIKGEDGEVTADGGIAVAVVAAGFNVVFADINILLIVSTFPLDFAQF</sequence>
<keyword evidence="1" id="KW-0812">Transmembrane</keyword>
<dbReference type="VEuPathDB" id="VectorBase:GPPI047781"/>
<reference evidence="3" key="1">
    <citation type="submission" date="2015-01" db="EMBL/GenBank/DDBJ databases">
        <authorList>
            <person name="Aksoy S."/>
            <person name="Warren W."/>
            <person name="Wilson R.K."/>
        </authorList>
    </citation>
    <scope>NUCLEOTIDE SEQUENCE [LARGE SCALE GENOMIC DNA]</scope>
    <source>
        <strain evidence="3">IAEA</strain>
    </source>
</reference>
<evidence type="ECO:0000313" key="2">
    <source>
        <dbReference type="EnsemblMetazoa" id="GPPI047781-PA"/>
    </source>
</evidence>
<dbReference type="AlphaFoldDB" id="A0A1B0C327"/>
<accession>A0A1B0C327</accession>
<organism evidence="2 3">
    <name type="scientific">Glossina palpalis gambiensis</name>
    <dbReference type="NCBI Taxonomy" id="67801"/>
    <lineage>
        <taxon>Eukaryota</taxon>
        <taxon>Metazoa</taxon>
        <taxon>Ecdysozoa</taxon>
        <taxon>Arthropoda</taxon>
        <taxon>Hexapoda</taxon>
        <taxon>Insecta</taxon>
        <taxon>Pterygota</taxon>
        <taxon>Neoptera</taxon>
        <taxon>Endopterygota</taxon>
        <taxon>Diptera</taxon>
        <taxon>Brachycera</taxon>
        <taxon>Muscomorpha</taxon>
        <taxon>Hippoboscoidea</taxon>
        <taxon>Glossinidae</taxon>
        <taxon>Glossina</taxon>
    </lineage>
</organism>
<evidence type="ECO:0000313" key="3">
    <source>
        <dbReference type="Proteomes" id="UP000092460"/>
    </source>
</evidence>
<keyword evidence="3" id="KW-1185">Reference proteome</keyword>